<sequence>MSLSFWTSFLEVILDDQVCLCSEDSYPVICLCLDSYKAGSFLSSSSPEPSHKCTLSTLQRKPPHIKLVSLFRAHTEQHQVNSLRISLLKTWILSLIPPGEPDHHNP</sequence>
<gene>
    <name evidence="1" type="ORF">AMECASPLE_022388</name>
</gene>
<keyword evidence="2" id="KW-1185">Reference proteome</keyword>
<dbReference type="Proteomes" id="UP001469553">
    <property type="component" value="Unassembled WGS sequence"/>
</dbReference>
<accession>A0ABV0XGV3</accession>
<protein>
    <submittedName>
        <fullName evidence="1">Uncharacterized protein</fullName>
    </submittedName>
</protein>
<evidence type="ECO:0000313" key="2">
    <source>
        <dbReference type="Proteomes" id="UP001469553"/>
    </source>
</evidence>
<organism evidence="1 2">
    <name type="scientific">Ameca splendens</name>
    <dbReference type="NCBI Taxonomy" id="208324"/>
    <lineage>
        <taxon>Eukaryota</taxon>
        <taxon>Metazoa</taxon>
        <taxon>Chordata</taxon>
        <taxon>Craniata</taxon>
        <taxon>Vertebrata</taxon>
        <taxon>Euteleostomi</taxon>
        <taxon>Actinopterygii</taxon>
        <taxon>Neopterygii</taxon>
        <taxon>Teleostei</taxon>
        <taxon>Neoteleostei</taxon>
        <taxon>Acanthomorphata</taxon>
        <taxon>Ovalentaria</taxon>
        <taxon>Atherinomorphae</taxon>
        <taxon>Cyprinodontiformes</taxon>
        <taxon>Goodeidae</taxon>
        <taxon>Ameca</taxon>
    </lineage>
</organism>
<name>A0ABV0XGV3_9TELE</name>
<dbReference type="EMBL" id="JAHRIP010001995">
    <property type="protein sequence ID" value="MEQ2280680.1"/>
    <property type="molecule type" value="Genomic_DNA"/>
</dbReference>
<comment type="caution">
    <text evidence="1">The sequence shown here is derived from an EMBL/GenBank/DDBJ whole genome shotgun (WGS) entry which is preliminary data.</text>
</comment>
<reference evidence="1 2" key="1">
    <citation type="submission" date="2021-06" db="EMBL/GenBank/DDBJ databases">
        <authorList>
            <person name="Palmer J.M."/>
        </authorList>
    </citation>
    <scope>NUCLEOTIDE SEQUENCE [LARGE SCALE GENOMIC DNA]</scope>
    <source>
        <strain evidence="1 2">AS_MEX2019</strain>
        <tissue evidence="1">Muscle</tissue>
    </source>
</reference>
<evidence type="ECO:0000313" key="1">
    <source>
        <dbReference type="EMBL" id="MEQ2280680.1"/>
    </source>
</evidence>
<proteinExistence type="predicted"/>